<keyword evidence="1" id="KW-0812">Transmembrane</keyword>
<dbReference type="Proteomes" id="UP000197007">
    <property type="component" value="Chromosome"/>
</dbReference>
<keyword evidence="1" id="KW-0472">Membrane</keyword>
<protein>
    <submittedName>
        <fullName evidence="2">Uncharacterized protein</fullName>
    </submittedName>
</protein>
<proteinExistence type="predicted"/>
<gene>
    <name evidence="2" type="ORF">CBG49_15300</name>
</gene>
<dbReference type="AlphaFoldDB" id="A0A1Z4BSZ8"/>
<evidence type="ECO:0000313" key="2">
    <source>
        <dbReference type="EMBL" id="ASF44352.1"/>
    </source>
</evidence>
<keyword evidence="1" id="KW-1133">Transmembrane helix</keyword>
<dbReference type="RefSeq" id="WP_088595150.1">
    <property type="nucleotide sequence ID" value="NZ_CP022022.1"/>
</dbReference>
<feature type="transmembrane region" description="Helical" evidence="1">
    <location>
        <begin position="12"/>
        <end position="29"/>
    </location>
</feature>
<sequence length="179" mass="21542">MKKIVFLDLKNIILMILASIISYLIYNYYENKESNKDLISTTIMAMNKKVSEISFMNIEPIWTNYNDKDTLFCYKNPIELEYLIFYDELLKSRGLDDEFRVNILDFQKKSRKLLKNYTTKDSDFLRKKISNTIVLEIQEEKDILEGELNYLNREISKDSLKKVRENTFRKYISFDLDNY</sequence>
<dbReference type="EMBL" id="CP022022">
    <property type="protein sequence ID" value="ASF44352.1"/>
    <property type="molecule type" value="Genomic_DNA"/>
</dbReference>
<organism evidence="2 3">
    <name type="scientific">Capnocytophaga endodontalis</name>
    <dbReference type="NCBI Taxonomy" id="2708117"/>
    <lineage>
        <taxon>Bacteria</taxon>
        <taxon>Pseudomonadati</taxon>
        <taxon>Bacteroidota</taxon>
        <taxon>Flavobacteriia</taxon>
        <taxon>Flavobacteriales</taxon>
        <taxon>Flavobacteriaceae</taxon>
        <taxon>Capnocytophaga</taxon>
    </lineage>
</organism>
<evidence type="ECO:0000313" key="3">
    <source>
        <dbReference type="Proteomes" id="UP000197007"/>
    </source>
</evidence>
<accession>A0A1Z4BSZ8</accession>
<reference evidence="3" key="1">
    <citation type="submission" date="2017-06" db="EMBL/GenBank/DDBJ databases">
        <title>Complete genome sequence of Capnocytophaga sp. KCOM 1579 (=ChDC OS43) isolated from a human refractory periapical abscess lesion.</title>
        <authorList>
            <person name="Kook J.-K."/>
            <person name="Park S.-N."/>
            <person name="Lim Y.K."/>
            <person name="Roh H."/>
        </authorList>
    </citation>
    <scope>NUCLEOTIDE SEQUENCE [LARGE SCALE GENOMIC DNA]</scope>
    <source>
        <strain evidence="3">ChDC OS43</strain>
    </source>
</reference>
<keyword evidence="3" id="KW-1185">Reference proteome</keyword>
<evidence type="ECO:0000256" key="1">
    <source>
        <dbReference type="SAM" id="Phobius"/>
    </source>
</evidence>
<name>A0A1Z4BSZ8_9FLAO</name>
<dbReference type="KEGG" id="capn:CBG49_15300"/>